<dbReference type="EMBL" id="JAMDMX010000042">
    <property type="protein sequence ID" value="MCY9693887.1"/>
    <property type="molecule type" value="Genomic_DNA"/>
</dbReference>
<evidence type="ECO:0008006" key="3">
    <source>
        <dbReference type="Google" id="ProtNLM"/>
    </source>
</evidence>
<protein>
    <recommendedName>
        <fullName evidence="3">Type II toxin-antitoxin system RelE/ParE family toxin</fullName>
    </recommendedName>
</protein>
<keyword evidence="2" id="KW-1185">Reference proteome</keyword>
<dbReference type="Proteomes" id="UP001527099">
    <property type="component" value="Unassembled WGS sequence"/>
</dbReference>
<gene>
    <name evidence="1" type="ORF">M5X19_13395</name>
</gene>
<dbReference type="RefSeq" id="WP_268615565.1">
    <property type="nucleotide sequence ID" value="NZ_JAMDMX010000042.1"/>
</dbReference>
<name>A0ABT4GCG9_9BACL</name>
<comment type="caution">
    <text evidence="1">The sequence shown here is derived from an EMBL/GenBank/DDBJ whole genome shotgun (WGS) entry which is preliminary data.</text>
</comment>
<evidence type="ECO:0000313" key="1">
    <source>
        <dbReference type="EMBL" id="MCY9693887.1"/>
    </source>
</evidence>
<reference evidence="1 2" key="1">
    <citation type="submission" date="2022-05" db="EMBL/GenBank/DDBJ databases">
        <title>Genome Sequencing of Bee-Associated Microbes.</title>
        <authorList>
            <person name="Dunlap C."/>
        </authorList>
    </citation>
    <scope>NUCLEOTIDE SEQUENCE [LARGE SCALE GENOMIC DNA]</scope>
    <source>
        <strain evidence="1 2">NRRL B-14421</strain>
    </source>
</reference>
<proteinExistence type="predicted"/>
<evidence type="ECO:0000313" key="2">
    <source>
        <dbReference type="Proteomes" id="UP001527099"/>
    </source>
</evidence>
<organism evidence="1 2">
    <name type="scientific">Paenibacillus alginolyticus</name>
    <dbReference type="NCBI Taxonomy" id="59839"/>
    <lineage>
        <taxon>Bacteria</taxon>
        <taxon>Bacillati</taxon>
        <taxon>Bacillota</taxon>
        <taxon>Bacilli</taxon>
        <taxon>Bacillales</taxon>
        <taxon>Paenibacillaceae</taxon>
        <taxon>Paenibacillus</taxon>
    </lineage>
</organism>
<sequence>MAIRFDAGAAQEYWQLDISVLDEVNQAIDELSYRANEVGEELSYSSNPKFAGCKAITLQEAGIRIVFKITNDMAEILRVAHVSKIMAADAPNYKVLDHFPGNHRNEFILAI</sequence>
<accession>A0ABT4GCG9</accession>